<comment type="caution">
    <text evidence="2">The sequence shown here is derived from an EMBL/GenBank/DDBJ whole genome shotgun (WGS) entry which is preliminary data.</text>
</comment>
<evidence type="ECO:0000259" key="1">
    <source>
        <dbReference type="Pfam" id="PF23596"/>
    </source>
</evidence>
<sequence length="252" mass="28242">MSSRRRRERVEMMEAEGGVSFPVVFSDGETETDIGDLVVYPKLDFPRFLSVLSHKIGILPGQFTVFLSSPETRQRIPITGKVNFSAISQEKNCCFLVELKRSRRRKNHNYQVHHHQDFQEDEHHNTASLGAQNPINKNLHRENVMLLKRGMEIENGNAAGLTMPFAGRAEYENGARELQSEKERYLTDMGLGRADGLGIGLGRRSGATACEGCSRANEMGREVGFHWCAYDPVTFAFRSLAGPISRPVKGSD</sequence>
<keyword evidence="3" id="KW-1185">Reference proteome</keyword>
<organism evidence="2 3">
    <name type="scientific">Malus domestica</name>
    <name type="common">Apple</name>
    <name type="synonym">Pyrus malus</name>
    <dbReference type="NCBI Taxonomy" id="3750"/>
    <lineage>
        <taxon>Eukaryota</taxon>
        <taxon>Viridiplantae</taxon>
        <taxon>Streptophyta</taxon>
        <taxon>Embryophyta</taxon>
        <taxon>Tracheophyta</taxon>
        <taxon>Spermatophyta</taxon>
        <taxon>Magnoliopsida</taxon>
        <taxon>eudicotyledons</taxon>
        <taxon>Gunneridae</taxon>
        <taxon>Pentapetalae</taxon>
        <taxon>rosids</taxon>
        <taxon>fabids</taxon>
        <taxon>Rosales</taxon>
        <taxon>Rosaceae</taxon>
        <taxon>Amygdaloideae</taxon>
        <taxon>Maleae</taxon>
        <taxon>Malus</taxon>
    </lineage>
</organism>
<dbReference type="EMBL" id="RDQH01000340">
    <property type="protein sequence ID" value="RXH76393.1"/>
    <property type="molecule type" value="Genomic_DNA"/>
</dbReference>
<evidence type="ECO:0000313" key="3">
    <source>
        <dbReference type="Proteomes" id="UP000290289"/>
    </source>
</evidence>
<dbReference type="Pfam" id="PF23596">
    <property type="entry name" value="DUF7138"/>
    <property type="match status" value="1"/>
</dbReference>
<feature type="domain" description="DUF7138" evidence="1">
    <location>
        <begin position="18"/>
        <end position="97"/>
    </location>
</feature>
<dbReference type="PANTHER" id="PTHR36351:SF1">
    <property type="entry name" value="EMBRYO SAC DEVELOPMENT ARREST 12"/>
    <property type="match status" value="1"/>
</dbReference>
<dbReference type="Proteomes" id="UP000290289">
    <property type="component" value="Chromosome 14"/>
</dbReference>
<reference evidence="2 3" key="1">
    <citation type="submission" date="2018-10" db="EMBL/GenBank/DDBJ databases">
        <title>A high-quality apple genome assembly.</title>
        <authorList>
            <person name="Hu J."/>
        </authorList>
    </citation>
    <scope>NUCLEOTIDE SEQUENCE [LARGE SCALE GENOMIC DNA]</scope>
    <source>
        <strain evidence="3">cv. HFTH1</strain>
        <tissue evidence="2">Young leaf</tissue>
    </source>
</reference>
<protein>
    <recommendedName>
        <fullName evidence="1">DUF7138 domain-containing protein</fullName>
    </recommendedName>
</protein>
<accession>A0A498I5K4</accession>
<evidence type="ECO:0000313" key="2">
    <source>
        <dbReference type="EMBL" id="RXH76393.1"/>
    </source>
</evidence>
<proteinExistence type="predicted"/>
<gene>
    <name evidence="2" type="ORF">DVH24_019281</name>
</gene>
<dbReference type="AlphaFoldDB" id="A0A498I5K4"/>
<dbReference type="InterPro" id="IPR055562">
    <property type="entry name" value="DUF7138"/>
</dbReference>
<name>A0A498I5K4_MALDO</name>
<dbReference type="PANTHER" id="PTHR36351">
    <property type="entry name" value="EMBRYO SAC DEVELOPMENT ARREST 12"/>
    <property type="match status" value="1"/>
</dbReference>